<evidence type="ECO:0000313" key="8">
    <source>
        <dbReference type="EMBL" id="EFJ33405.1"/>
    </source>
</evidence>
<keyword evidence="1" id="KW-0479">Metal-binding</keyword>
<dbReference type="SUPFAM" id="SSF57903">
    <property type="entry name" value="FYVE/PHD zinc finger"/>
    <property type="match status" value="2"/>
</dbReference>
<dbReference type="InterPro" id="IPR019787">
    <property type="entry name" value="Znf_PHD-finger"/>
</dbReference>
<feature type="compositionally biased region" description="Basic and acidic residues" evidence="5">
    <location>
        <begin position="1267"/>
        <end position="1285"/>
    </location>
</feature>
<organism evidence="9">
    <name type="scientific">Selaginella moellendorffii</name>
    <name type="common">Spikemoss</name>
    <dbReference type="NCBI Taxonomy" id="88036"/>
    <lineage>
        <taxon>Eukaryota</taxon>
        <taxon>Viridiplantae</taxon>
        <taxon>Streptophyta</taxon>
        <taxon>Embryophyta</taxon>
        <taxon>Tracheophyta</taxon>
        <taxon>Lycopodiopsida</taxon>
        <taxon>Selaginellales</taxon>
        <taxon>Selaginellaceae</taxon>
        <taxon>Selaginella</taxon>
    </lineage>
</organism>
<dbReference type="Pfam" id="PF13831">
    <property type="entry name" value="PHD_2"/>
    <property type="match status" value="2"/>
</dbReference>
<keyword evidence="9" id="KW-1185">Reference proteome</keyword>
<dbReference type="InterPro" id="IPR019786">
    <property type="entry name" value="Zinc_finger_PHD-type_CS"/>
</dbReference>
<dbReference type="FunCoup" id="D8R466">
    <property type="interactions" value="1253"/>
</dbReference>
<proteinExistence type="predicted"/>
<reference evidence="8 9" key="1">
    <citation type="journal article" date="2011" name="Science">
        <title>The Selaginella genome identifies genetic changes associated with the evolution of vascular plants.</title>
        <authorList>
            <person name="Banks J.A."/>
            <person name="Nishiyama T."/>
            <person name="Hasebe M."/>
            <person name="Bowman J.L."/>
            <person name="Gribskov M."/>
            <person name="dePamphilis C."/>
            <person name="Albert V.A."/>
            <person name="Aono N."/>
            <person name="Aoyama T."/>
            <person name="Ambrose B.A."/>
            <person name="Ashton N.W."/>
            <person name="Axtell M.J."/>
            <person name="Barker E."/>
            <person name="Barker M.S."/>
            <person name="Bennetzen J.L."/>
            <person name="Bonawitz N.D."/>
            <person name="Chapple C."/>
            <person name="Cheng C."/>
            <person name="Correa L.G."/>
            <person name="Dacre M."/>
            <person name="DeBarry J."/>
            <person name="Dreyer I."/>
            <person name="Elias M."/>
            <person name="Engstrom E.M."/>
            <person name="Estelle M."/>
            <person name="Feng L."/>
            <person name="Finet C."/>
            <person name="Floyd S.K."/>
            <person name="Frommer W.B."/>
            <person name="Fujita T."/>
            <person name="Gramzow L."/>
            <person name="Gutensohn M."/>
            <person name="Harholt J."/>
            <person name="Hattori M."/>
            <person name="Heyl A."/>
            <person name="Hirai T."/>
            <person name="Hiwatashi Y."/>
            <person name="Ishikawa M."/>
            <person name="Iwata M."/>
            <person name="Karol K.G."/>
            <person name="Koehler B."/>
            <person name="Kolukisaoglu U."/>
            <person name="Kubo M."/>
            <person name="Kurata T."/>
            <person name="Lalonde S."/>
            <person name="Li K."/>
            <person name="Li Y."/>
            <person name="Litt A."/>
            <person name="Lyons E."/>
            <person name="Manning G."/>
            <person name="Maruyama T."/>
            <person name="Michael T.P."/>
            <person name="Mikami K."/>
            <person name="Miyazaki S."/>
            <person name="Morinaga S."/>
            <person name="Murata T."/>
            <person name="Mueller-Roeber B."/>
            <person name="Nelson D.R."/>
            <person name="Obara M."/>
            <person name="Oguri Y."/>
            <person name="Olmstead R.G."/>
            <person name="Onodera N."/>
            <person name="Petersen B.L."/>
            <person name="Pils B."/>
            <person name="Prigge M."/>
            <person name="Rensing S.A."/>
            <person name="Riano-Pachon D.M."/>
            <person name="Roberts A.W."/>
            <person name="Sato Y."/>
            <person name="Scheller H.V."/>
            <person name="Schulz B."/>
            <person name="Schulz C."/>
            <person name="Shakirov E.V."/>
            <person name="Shibagaki N."/>
            <person name="Shinohara N."/>
            <person name="Shippen D.E."/>
            <person name="Soerensen I."/>
            <person name="Sotooka R."/>
            <person name="Sugimoto N."/>
            <person name="Sugita M."/>
            <person name="Sumikawa N."/>
            <person name="Tanurdzic M."/>
            <person name="Theissen G."/>
            <person name="Ulvskov P."/>
            <person name="Wakazuki S."/>
            <person name="Weng J.K."/>
            <person name="Willats W.W."/>
            <person name="Wipf D."/>
            <person name="Wolf P.G."/>
            <person name="Yang L."/>
            <person name="Zimmer A.D."/>
            <person name="Zhu Q."/>
            <person name="Mitros T."/>
            <person name="Hellsten U."/>
            <person name="Loque D."/>
            <person name="Otillar R."/>
            <person name="Salamov A."/>
            <person name="Schmutz J."/>
            <person name="Shapiro H."/>
            <person name="Lindquist E."/>
            <person name="Lucas S."/>
            <person name="Rokhsar D."/>
            <person name="Grigoriev I.V."/>
        </authorList>
    </citation>
    <scope>NUCLEOTIDE SEQUENCE [LARGE SCALE GENOMIC DNA]</scope>
</reference>
<dbReference type="EMBL" id="GL377571">
    <property type="protein sequence ID" value="EFJ33405.1"/>
    <property type="molecule type" value="Genomic_DNA"/>
</dbReference>
<dbReference type="Proteomes" id="UP000001514">
    <property type="component" value="Unassembled WGS sequence"/>
</dbReference>
<dbReference type="InterPro" id="IPR011011">
    <property type="entry name" value="Znf_FYVE_PHD"/>
</dbReference>
<feature type="compositionally biased region" description="Polar residues" evidence="5">
    <location>
        <begin position="9"/>
        <end position="23"/>
    </location>
</feature>
<dbReference type="SMART" id="SM00249">
    <property type="entry name" value="PHD"/>
    <property type="match status" value="4"/>
</dbReference>
<feature type="domain" description="PHD-type" evidence="7">
    <location>
        <begin position="276"/>
        <end position="398"/>
    </location>
</feature>
<feature type="compositionally biased region" description="Low complexity" evidence="5">
    <location>
        <begin position="534"/>
        <end position="543"/>
    </location>
</feature>
<dbReference type="PANTHER" id="PTHR13793">
    <property type="entry name" value="PHD FINGER PROTEINS"/>
    <property type="match status" value="1"/>
</dbReference>
<dbReference type="InterPro" id="IPR001965">
    <property type="entry name" value="Znf_PHD"/>
</dbReference>
<dbReference type="Pfam" id="PF13832">
    <property type="entry name" value="zf-HC5HC2H_2"/>
    <property type="match status" value="2"/>
</dbReference>
<dbReference type="PROSITE" id="PS01359">
    <property type="entry name" value="ZF_PHD_1"/>
    <property type="match status" value="1"/>
</dbReference>
<keyword evidence="3" id="KW-0862">Zinc</keyword>
<dbReference type="Gene3D" id="3.30.40.10">
    <property type="entry name" value="Zinc/RING finger domain, C3HC4 (zinc finger)"/>
    <property type="match status" value="4"/>
</dbReference>
<feature type="compositionally biased region" description="Low complexity" evidence="5">
    <location>
        <begin position="1248"/>
        <end position="1266"/>
    </location>
</feature>
<evidence type="ECO:0000313" key="9">
    <source>
        <dbReference type="Proteomes" id="UP000001514"/>
    </source>
</evidence>
<evidence type="ECO:0000259" key="6">
    <source>
        <dbReference type="PROSITE" id="PS50016"/>
    </source>
</evidence>
<feature type="region of interest" description="Disordered" evidence="5">
    <location>
        <begin position="58"/>
        <end position="92"/>
    </location>
</feature>
<evidence type="ECO:0000256" key="3">
    <source>
        <dbReference type="ARBA" id="ARBA00022833"/>
    </source>
</evidence>
<dbReference type="InParanoid" id="D8R466"/>
<dbReference type="CDD" id="cd15571">
    <property type="entry name" value="ePHD"/>
    <property type="match status" value="1"/>
</dbReference>
<dbReference type="CDD" id="cd15492">
    <property type="entry name" value="PHD_BRPF_JADE_like"/>
    <property type="match status" value="2"/>
</dbReference>
<evidence type="ECO:0000256" key="1">
    <source>
        <dbReference type="ARBA" id="ARBA00022723"/>
    </source>
</evidence>
<feature type="compositionally biased region" description="Polar residues" evidence="5">
    <location>
        <begin position="557"/>
        <end position="568"/>
    </location>
</feature>
<dbReference type="GO" id="GO:0003677">
    <property type="term" value="F:DNA binding"/>
    <property type="evidence" value="ECO:0007669"/>
    <property type="project" value="InterPro"/>
</dbReference>
<dbReference type="InterPro" id="IPR013083">
    <property type="entry name" value="Znf_RING/FYVE/PHD"/>
</dbReference>
<dbReference type="STRING" id="88036.D8R466"/>
<gene>
    <name evidence="8" type="ORF">SELMODRAFT_407186</name>
</gene>
<keyword evidence="2 4" id="KW-0863">Zinc-finger</keyword>
<dbReference type="InterPro" id="IPR010982">
    <property type="entry name" value="Lambda_DNA-bd_dom_sf"/>
</dbReference>
<evidence type="ECO:0000256" key="2">
    <source>
        <dbReference type="ARBA" id="ARBA00022771"/>
    </source>
</evidence>
<dbReference type="HOGENOM" id="CLU_004226_1_0_1"/>
<dbReference type="OrthoDB" id="20839at2759"/>
<accession>D8R466</accession>
<dbReference type="OMA" id="WLLETEY"/>
<name>D8R466_SELML</name>
<dbReference type="eggNOG" id="KOG0954">
    <property type="taxonomic scope" value="Eukaryota"/>
</dbReference>
<dbReference type="PROSITE" id="PS50016">
    <property type="entry name" value="ZF_PHD_2"/>
    <property type="match status" value="2"/>
</dbReference>
<feature type="region of interest" description="Disordered" evidence="5">
    <location>
        <begin position="1243"/>
        <end position="1285"/>
    </location>
</feature>
<dbReference type="Gramene" id="EFJ33405">
    <property type="protein sequence ID" value="EFJ33405"/>
    <property type="gene ID" value="SELMODRAFT_407186"/>
</dbReference>
<feature type="region of interest" description="Disordered" evidence="5">
    <location>
        <begin position="1"/>
        <end position="28"/>
    </location>
</feature>
<dbReference type="PANTHER" id="PTHR13793:SF107">
    <property type="entry name" value="BROMODOMAIN-CONTAINING PROTEIN HOMOLOG"/>
    <property type="match status" value="1"/>
</dbReference>
<dbReference type="GO" id="GO:0006357">
    <property type="term" value="P:regulation of transcription by RNA polymerase II"/>
    <property type="evidence" value="ECO:0000318"/>
    <property type="project" value="GO_Central"/>
</dbReference>
<feature type="region of interest" description="Disordered" evidence="5">
    <location>
        <begin position="534"/>
        <end position="568"/>
    </location>
</feature>
<dbReference type="Gene3D" id="1.10.260.40">
    <property type="entry name" value="lambda repressor-like DNA-binding domains"/>
    <property type="match status" value="1"/>
</dbReference>
<evidence type="ECO:0000256" key="4">
    <source>
        <dbReference type="PROSITE-ProRule" id="PRU00146"/>
    </source>
</evidence>
<dbReference type="GO" id="GO:0008270">
    <property type="term" value="F:zinc ion binding"/>
    <property type="evidence" value="ECO:0007669"/>
    <property type="project" value="UniProtKB-KW"/>
</dbReference>
<feature type="domain" description="PHD-type" evidence="6">
    <location>
        <begin position="212"/>
        <end position="262"/>
    </location>
</feature>
<dbReference type="KEGG" id="smo:SELMODRAFT_407186"/>
<dbReference type="InterPro" id="IPR034732">
    <property type="entry name" value="EPHD"/>
</dbReference>
<sequence>MGRGAEGGVSSSLSHRSDQTGPKLSQGRGMDIYSQAVKALAVKSPFAGDEAGNAGGAGAGFSGPLVKLPNAGDPKRKNRARKTQAVSKKREFGDLDDGNPRMFWVQMEDYFREVIAEDVKLLFPRTSFGVIDSSVAQDSCFNVRPRGRRYLDIWAEEDRKFKVEGSSEENKSARGIKRKLLTASPVSKRRKATLVTPDTITTVISPVDIEEEDQCHVCSSGDSDAWNQIIFCESCNVAVHQECYGVQSIPDGQWLCSWCAYRQRSGGAVEADDQGSFSCVLCPCKRGALKPVAVEADSSSKQTRFAHLFCTQWVPETFLQDTVAMEPVKNVEGVREERWRLVCIVCKERHGACIQCSHGLCATAFHPLCARDAKLLMEVSSREDTDEVDLRAYCPKHSAIRVAKPVEPVALKEGSSDDKIVNAVVTGNTGKAGQNNQAVDAVLKGNASVEATQSPSNERSPSNQPVQEELIANVKKVTQTIGISMETIASEVDVPQSTLLLWLEGKLHEDESKINTSISAWLCTYSSLLKCSVSGSDSGQSVSKLKKNGYSDELSPSHGNSPENTATFSTGPVKINCQLLQVEEDFGSFGDEADDRPSVAESLQGEEIQKPMMTVMQNQSRLFDNEMSNGIFDSDSPGLEASSPQDHEDSIDAGGTDQQLYVIPGVMKRLLHMEPNLSNSQTLDCSFSGQEELECSTSDRNSLDEQWQQLRKAKHLGVLDWCPQDEVEAEIFLLQNQLIDRAQSNRVMSERLISRILCQLSKERQAARKQLQDLLFVSQFLADVKEARKQGRKEKKDREAQAVLAAATAAAAASPRTGYVKRDLATHDDPYYPTQDATAEYKLNHGNPHSPYVRPFKPPVPKPPRLNVSSSFRVQPAFYRHEDQYACDVCSSNESLRLNRIVHCHRCNVAVHQDCYGIHPFPTAPWYCQPCTELQYQPVKLMEDGDRIAPGVQCALCPIAYGAFKKSSDGRWVHVFCALWVPKTTFGREQSCPIGGLEAVPSERLNLTCTICQQQQGACIKCNFGHCSGAFHPMCARDSGLYISARNINGRAHYRAFCERHSPQQRAKAELKQYGSPDEINALRQIRVEFERVRLICERICKRERIKRELTHCIKDLYINQLVAVVGGHSVDQAVNHQKPGEGNGPLYSDSLLDVPWTAESRLTEPIWPAGRNNNTKELTWSTTKADANTGIRDQKKLRRFNRHSEPLGREKIMTPTEASMHNRLLPKGFAYVPVDVLEKGVMKRQQEQAAVQPQQQESDQQQQNHQHQDHDQDEHKLEGRKSES</sequence>
<evidence type="ECO:0000256" key="5">
    <source>
        <dbReference type="SAM" id="MobiDB-lite"/>
    </source>
</evidence>
<dbReference type="InterPro" id="IPR050701">
    <property type="entry name" value="Histone_Mod_Regulator"/>
</dbReference>
<feature type="region of interest" description="Disordered" evidence="5">
    <location>
        <begin position="627"/>
        <end position="653"/>
    </location>
</feature>
<evidence type="ECO:0008006" key="10">
    <source>
        <dbReference type="Google" id="ProtNLM"/>
    </source>
</evidence>
<dbReference type="PROSITE" id="PS51805">
    <property type="entry name" value="EPHD"/>
    <property type="match status" value="2"/>
</dbReference>
<protein>
    <recommendedName>
        <fullName evidence="10">PHD-type domain-containing protein</fullName>
    </recommendedName>
</protein>
<evidence type="ECO:0000259" key="7">
    <source>
        <dbReference type="PROSITE" id="PS51805"/>
    </source>
</evidence>
<feature type="domain" description="PHD-type" evidence="6">
    <location>
        <begin position="884"/>
        <end position="934"/>
    </location>
</feature>
<feature type="domain" description="PHD-type" evidence="7">
    <location>
        <begin position="951"/>
        <end position="1062"/>
    </location>
</feature>